<dbReference type="RefSeq" id="WP_171587646.1">
    <property type="nucleotide sequence ID" value="NZ_JABGBO010000001.1"/>
</dbReference>
<comment type="function">
    <text evidence="11">Catalyzes the prenylation of para-hydroxybenzoate (PHB) with an all-trans polyprenyl group. Mediates the second step in the final reaction sequence of ubiquinone-8 (UQ-8) biosynthesis, which is the condensation of the polyisoprenoid side chain with PHB, generating the first membrane-bound Q intermediate 3-octaprenyl-4-hydroxybenzoate.</text>
</comment>
<keyword evidence="11" id="KW-0460">Magnesium</keyword>
<dbReference type="AlphaFoldDB" id="A0A7Y4P5E5"/>
<dbReference type="CDD" id="cd13959">
    <property type="entry name" value="PT_UbiA_COQ2"/>
    <property type="match status" value="1"/>
</dbReference>
<dbReference type="FunFam" id="1.10.357.140:FF:000008">
    <property type="entry name" value="4-hydroxybenzoate octaprenyltransferase"/>
    <property type="match status" value="1"/>
</dbReference>
<proteinExistence type="inferred from homology"/>
<evidence type="ECO:0000313" key="13">
    <source>
        <dbReference type="EMBL" id="NOL48660.1"/>
    </source>
</evidence>
<feature type="transmembrane region" description="Helical" evidence="11">
    <location>
        <begin position="135"/>
        <end position="150"/>
    </location>
</feature>
<keyword evidence="14" id="KW-1185">Reference proteome</keyword>
<keyword evidence="6 11" id="KW-0808">Transferase</keyword>
<evidence type="ECO:0000256" key="3">
    <source>
        <dbReference type="ARBA" id="ARBA00005985"/>
    </source>
</evidence>
<keyword evidence="5 11" id="KW-0997">Cell inner membrane</keyword>
<dbReference type="Pfam" id="PF01040">
    <property type="entry name" value="UbiA"/>
    <property type="match status" value="1"/>
</dbReference>
<comment type="similarity">
    <text evidence="3 11">Belongs to the UbiA prenyltransferase family.</text>
</comment>
<organism evidence="13 14">
    <name type="scientific">Pelistega europaea</name>
    <dbReference type="NCBI Taxonomy" id="106147"/>
    <lineage>
        <taxon>Bacteria</taxon>
        <taxon>Pseudomonadati</taxon>
        <taxon>Pseudomonadota</taxon>
        <taxon>Betaproteobacteria</taxon>
        <taxon>Burkholderiales</taxon>
        <taxon>Alcaligenaceae</taxon>
        <taxon>Pelistega</taxon>
    </lineage>
</organism>
<evidence type="ECO:0000256" key="2">
    <source>
        <dbReference type="ARBA" id="ARBA00004141"/>
    </source>
</evidence>
<comment type="pathway">
    <text evidence="11">Cofactor biosynthesis; ubiquinone biosynthesis.</text>
</comment>
<dbReference type="EC" id="2.5.1.39" evidence="11 12"/>
<dbReference type="InterPro" id="IPR039653">
    <property type="entry name" value="Prenyltransferase"/>
</dbReference>
<comment type="subcellular location">
    <subcellularLocation>
        <location evidence="11">Cell inner membrane</location>
        <topology evidence="11">Multi-pass membrane protein</topology>
    </subcellularLocation>
    <subcellularLocation>
        <location evidence="2">Membrane</location>
        <topology evidence="2">Multi-pass membrane protein</topology>
    </subcellularLocation>
</comment>
<evidence type="ECO:0000256" key="7">
    <source>
        <dbReference type="ARBA" id="ARBA00022688"/>
    </source>
</evidence>
<dbReference type="GO" id="GO:0008412">
    <property type="term" value="F:4-hydroxybenzoate polyprenyltransferase activity"/>
    <property type="evidence" value="ECO:0007669"/>
    <property type="project" value="UniProtKB-UniRule"/>
</dbReference>
<dbReference type="UniPathway" id="UPA00232"/>
<dbReference type="FunFam" id="1.20.120.1780:FF:000001">
    <property type="entry name" value="4-hydroxybenzoate octaprenyltransferase"/>
    <property type="match status" value="1"/>
</dbReference>
<reference evidence="13 14" key="1">
    <citation type="submission" date="2020-05" db="EMBL/GenBank/DDBJ databases">
        <authorList>
            <person name="Niu N."/>
        </authorList>
    </citation>
    <scope>NUCLEOTIDE SEQUENCE [LARGE SCALE GENOMIC DNA]</scope>
    <source>
        <strain evidence="13 14">LMG10982</strain>
    </source>
</reference>
<gene>
    <name evidence="11" type="primary">ubiA</name>
    <name evidence="13" type="ORF">HKX40_00705</name>
</gene>
<feature type="transmembrane region" description="Helical" evidence="11">
    <location>
        <begin position="185"/>
        <end position="205"/>
    </location>
</feature>
<evidence type="ECO:0000256" key="10">
    <source>
        <dbReference type="ARBA" id="ARBA00023136"/>
    </source>
</evidence>
<dbReference type="PROSITE" id="PS00943">
    <property type="entry name" value="UBIA"/>
    <property type="match status" value="1"/>
</dbReference>
<evidence type="ECO:0000256" key="6">
    <source>
        <dbReference type="ARBA" id="ARBA00022679"/>
    </source>
</evidence>
<dbReference type="Gene3D" id="1.20.120.1780">
    <property type="entry name" value="UbiA prenyltransferase"/>
    <property type="match status" value="1"/>
</dbReference>
<name>A0A7Y4P5E5_9BURK</name>
<evidence type="ECO:0000256" key="11">
    <source>
        <dbReference type="HAMAP-Rule" id="MF_01635"/>
    </source>
</evidence>
<evidence type="ECO:0000256" key="1">
    <source>
        <dbReference type="ARBA" id="ARBA00001946"/>
    </source>
</evidence>
<dbReference type="GO" id="GO:0006744">
    <property type="term" value="P:ubiquinone biosynthetic process"/>
    <property type="evidence" value="ECO:0007669"/>
    <property type="project" value="UniProtKB-UniRule"/>
</dbReference>
<dbReference type="InterPro" id="IPR000537">
    <property type="entry name" value="UbiA_prenyltransferase"/>
</dbReference>
<dbReference type="InterPro" id="IPR030470">
    <property type="entry name" value="UbiA_prenylTrfase_CS"/>
</dbReference>
<comment type="caution">
    <text evidence="13">The sequence shown here is derived from an EMBL/GenBank/DDBJ whole genome shotgun (WGS) entry which is preliminary data.</text>
</comment>
<evidence type="ECO:0000313" key="14">
    <source>
        <dbReference type="Proteomes" id="UP000541421"/>
    </source>
</evidence>
<dbReference type="NCBIfam" id="TIGR01474">
    <property type="entry name" value="ubiA_proteo"/>
    <property type="match status" value="1"/>
</dbReference>
<dbReference type="PANTHER" id="PTHR11048">
    <property type="entry name" value="PRENYLTRANSFERASES"/>
    <property type="match status" value="1"/>
</dbReference>
<dbReference type="Gene3D" id="1.10.357.140">
    <property type="entry name" value="UbiA prenyltransferase"/>
    <property type="match status" value="1"/>
</dbReference>
<dbReference type="PANTHER" id="PTHR11048:SF28">
    <property type="entry name" value="4-HYDROXYBENZOATE POLYPRENYLTRANSFERASE, MITOCHONDRIAL"/>
    <property type="match status" value="1"/>
</dbReference>
<feature type="transmembrane region" description="Helical" evidence="11">
    <location>
        <begin position="226"/>
        <end position="247"/>
    </location>
</feature>
<feature type="transmembrane region" description="Helical" evidence="11">
    <location>
        <begin position="106"/>
        <end position="129"/>
    </location>
</feature>
<dbReference type="InterPro" id="IPR006370">
    <property type="entry name" value="HB_polyprenyltransferase-like"/>
</dbReference>
<keyword evidence="8 11" id="KW-0812">Transmembrane</keyword>
<protein>
    <recommendedName>
        <fullName evidence="11 12">4-hydroxybenzoate octaprenyltransferase</fullName>
        <ecNumber evidence="11 12">2.5.1.39</ecNumber>
    </recommendedName>
    <alternativeName>
        <fullName evidence="11">4-HB polyprenyltransferase</fullName>
    </alternativeName>
</protein>
<evidence type="ECO:0000256" key="4">
    <source>
        <dbReference type="ARBA" id="ARBA00022475"/>
    </source>
</evidence>
<keyword evidence="4 11" id="KW-1003">Cell membrane</keyword>
<comment type="catalytic activity">
    <reaction evidence="11">
        <text>all-trans-octaprenyl diphosphate + 4-hydroxybenzoate = 4-hydroxy-3-(all-trans-octaprenyl)benzoate + diphosphate</text>
        <dbReference type="Rhea" id="RHEA:27782"/>
        <dbReference type="ChEBI" id="CHEBI:1617"/>
        <dbReference type="ChEBI" id="CHEBI:17879"/>
        <dbReference type="ChEBI" id="CHEBI:33019"/>
        <dbReference type="ChEBI" id="CHEBI:57711"/>
        <dbReference type="EC" id="2.5.1.39"/>
    </reaction>
</comment>
<comment type="cofactor">
    <cofactor evidence="1 11">
        <name>Mg(2+)</name>
        <dbReference type="ChEBI" id="CHEBI:18420"/>
    </cofactor>
</comment>
<dbReference type="EMBL" id="JABGBO010000001">
    <property type="protein sequence ID" value="NOL48660.1"/>
    <property type="molecule type" value="Genomic_DNA"/>
</dbReference>
<evidence type="ECO:0000256" key="5">
    <source>
        <dbReference type="ARBA" id="ARBA00022519"/>
    </source>
</evidence>
<feature type="transmembrane region" description="Helical" evidence="11">
    <location>
        <begin position="38"/>
        <end position="55"/>
    </location>
</feature>
<dbReference type="GO" id="GO:0005886">
    <property type="term" value="C:plasma membrane"/>
    <property type="evidence" value="ECO:0007669"/>
    <property type="project" value="UniProtKB-SubCell"/>
</dbReference>
<evidence type="ECO:0000256" key="9">
    <source>
        <dbReference type="ARBA" id="ARBA00022989"/>
    </source>
</evidence>
<feature type="transmembrane region" description="Helical" evidence="11">
    <location>
        <begin position="284"/>
        <end position="302"/>
    </location>
</feature>
<keyword evidence="9 11" id="KW-1133">Transmembrane helix</keyword>
<dbReference type="Proteomes" id="UP000541421">
    <property type="component" value="Unassembled WGS sequence"/>
</dbReference>
<dbReference type="InterPro" id="IPR044878">
    <property type="entry name" value="UbiA_sf"/>
</dbReference>
<accession>A0A7Y4P5E5</accession>
<sequence>MTQDTTDLSDIKPNDWVERYLPKSWGPYARLARLDRPVGTWLTLFPCIAALIQAADGLPNIWRLIVFSLGALLMRSAGSTINDIWDRDFDKHVERTRFRPLTSGQVSLSQAIIFLIVQLLLAASLLFFINPYSRWLALAVVPLVIIYPLCKRFTYWPQAVLGAAFNWGMLMAWTDTTNTLPLAGILMWLGALTWQIGYDTLYAYTDIRDDERLGLKSTARRFGDKGIYWLIGFYIVSILLWVIAGWLMDMAKAYYFVMATVTVHLFWQLKVFDIHNPAQSHMLFNANIHTGILLVIAALAGVF</sequence>
<keyword evidence="10 11" id="KW-0472">Membrane</keyword>
<dbReference type="HAMAP" id="MF_01635">
    <property type="entry name" value="UbiA"/>
    <property type="match status" value="1"/>
</dbReference>
<keyword evidence="7 11" id="KW-0831">Ubiquinone biosynthesis</keyword>
<evidence type="ECO:0000256" key="12">
    <source>
        <dbReference type="NCBIfam" id="TIGR01474"/>
    </source>
</evidence>
<evidence type="ECO:0000256" key="8">
    <source>
        <dbReference type="ARBA" id="ARBA00022692"/>
    </source>
</evidence>